<feature type="domain" description="4Fe-4S ferredoxin-type" evidence="4">
    <location>
        <begin position="483"/>
        <end position="512"/>
    </location>
</feature>
<dbReference type="Gene3D" id="3.30.70.20">
    <property type="match status" value="1"/>
</dbReference>
<name>A0A6N2S3V3_9FIRM</name>
<feature type="domain" description="4Fe-4S ferredoxin-type" evidence="4">
    <location>
        <begin position="455"/>
        <end position="476"/>
    </location>
</feature>
<reference evidence="5" key="1">
    <citation type="submission" date="2019-11" db="EMBL/GenBank/DDBJ databases">
        <authorList>
            <person name="Feng L."/>
        </authorList>
    </citation>
    <scope>NUCLEOTIDE SEQUENCE</scope>
    <source>
        <strain evidence="5">AundefinedLFYP135</strain>
    </source>
</reference>
<keyword evidence="2" id="KW-0408">Iron</keyword>
<evidence type="ECO:0000256" key="2">
    <source>
        <dbReference type="ARBA" id="ARBA00023004"/>
    </source>
</evidence>
<dbReference type="AlphaFoldDB" id="A0A6N2S3V3"/>
<keyword evidence="3" id="KW-0411">Iron-sulfur</keyword>
<dbReference type="InterPro" id="IPR017896">
    <property type="entry name" value="4Fe4S_Fe-S-bd"/>
</dbReference>
<keyword evidence="1" id="KW-0479">Metal-binding</keyword>
<accession>A0A6N2S3V3</accession>
<dbReference type="InterPro" id="IPR017900">
    <property type="entry name" value="4Fe4S_Fe_S_CS"/>
</dbReference>
<protein>
    <submittedName>
        <fullName evidence="5">4Fe-4S binding domain protein</fullName>
    </submittedName>
</protein>
<evidence type="ECO:0000259" key="4">
    <source>
        <dbReference type="PROSITE" id="PS51379"/>
    </source>
</evidence>
<evidence type="ECO:0000313" key="5">
    <source>
        <dbReference type="EMBL" id="VYS86901.1"/>
    </source>
</evidence>
<dbReference type="GO" id="GO:0051536">
    <property type="term" value="F:iron-sulfur cluster binding"/>
    <property type="evidence" value="ECO:0007669"/>
    <property type="project" value="UniProtKB-KW"/>
</dbReference>
<organism evidence="5">
    <name type="scientific">uncultured Anaerotruncus sp</name>
    <dbReference type="NCBI Taxonomy" id="905011"/>
    <lineage>
        <taxon>Bacteria</taxon>
        <taxon>Bacillati</taxon>
        <taxon>Bacillota</taxon>
        <taxon>Clostridia</taxon>
        <taxon>Eubacteriales</taxon>
        <taxon>Oscillospiraceae</taxon>
        <taxon>Anaerotruncus</taxon>
        <taxon>environmental samples</taxon>
    </lineage>
</organism>
<dbReference type="PROSITE" id="PS00198">
    <property type="entry name" value="4FE4S_FER_1"/>
    <property type="match status" value="1"/>
</dbReference>
<dbReference type="PROSITE" id="PS51379">
    <property type="entry name" value="4FE4S_FER_2"/>
    <property type="match status" value="2"/>
</dbReference>
<dbReference type="EMBL" id="CACRSL010000003">
    <property type="protein sequence ID" value="VYS86901.1"/>
    <property type="molecule type" value="Genomic_DNA"/>
</dbReference>
<sequence>MKEWKSGREALAQAAKGQVCFVFGERRQETASLLDLLEEPGCSRPEEAIDRAFGTSIAGARALCVLSASSAGVLSRISDLGCGGGILFLLVGQEDAPPADLRPLAQQLELPLLTPAVPQDCASLLGEGFALSGKIAAPVLAEVGPWLLDAASMVEFPQGQSASLLDYQRESGRFVRLPGAEKQKIQLAERRKALLSWLEVSPCVTRKGEGETGLIVTGGMAHSVPQMERLAVLQLGMGWPVNLEEIRRFSQSVEHLYLLEKGRYLAPILAEAGIPVEPGLPWAPEETISPDLPARPPQLCPGCPWRGVLYTLKKEKASVFVESGCLSLGAGLLMKGVDGCGAGSPLALAMGFAASRPGKAGKTAALLTAQGWERCSFAQLGDFSSSRIFAVVLEDAAQPAQLTPQQVARAMDIPIVEADSHSLSQIRDGVRSCMARPGSVLILHGSCAAKEESLPAHRVDRELCTGCRQCLRMGCPAISFPEHKSAIDPNCCAGCGLCGEICPVKAIQKGEKA</sequence>
<dbReference type="SUPFAM" id="SSF54862">
    <property type="entry name" value="4Fe-4S ferredoxins"/>
    <property type="match status" value="1"/>
</dbReference>
<evidence type="ECO:0000256" key="1">
    <source>
        <dbReference type="ARBA" id="ARBA00022723"/>
    </source>
</evidence>
<proteinExistence type="predicted"/>
<evidence type="ECO:0000256" key="3">
    <source>
        <dbReference type="ARBA" id="ARBA00023014"/>
    </source>
</evidence>
<gene>
    <name evidence="5" type="ORF">AULFYP135_00702</name>
</gene>
<dbReference type="GO" id="GO:0046872">
    <property type="term" value="F:metal ion binding"/>
    <property type="evidence" value="ECO:0007669"/>
    <property type="project" value="UniProtKB-KW"/>
</dbReference>